<reference evidence="1 2" key="1">
    <citation type="submission" date="2024-03" db="EMBL/GenBank/DDBJ databases">
        <title>Human intestinal bacterial collection.</title>
        <authorList>
            <person name="Pauvert C."/>
            <person name="Hitch T.C.A."/>
            <person name="Clavel T."/>
        </authorList>
    </citation>
    <scope>NUCLEOTIDE SEQUENCE [LARGE SCALE GENOMIC DNA]</scope>
    <source>
        <strain evidence="1 2">CLA-AA-H190</strain>
    </source>
</reference>
<gene>
    <name evidence="1" type="ORF">WMO25_18390</name>
</gene>
<feature type="non-terminal residue" evidence="1">
    <location>
        <position position="139"/>
    </location>
</feature>
<name>A0ABV1B9V6_9FIRM</name>
<dbReference type="Proteomes" id="UP001469749">
    <property type="component" value="Unassembled WGS sequence"/>
</dbReference>
<comment type="caution">
    <text evidence="1">The sequence shown here is derived from an EMBL/GenBank/DDBJ whole genome shotgun (WGS) entry which is preliminary data.</text>
</comment>
<sequence length="139" mass="16108">MNMPRIYVEFSGLEQIGSRCKTASSKVTTIQSDFQRTVRQLDWDIRFESNINSTATQIARKLEQYSRALEAYQRFIEDAHNEYVKLDEYKKLTLADYIAPISFDPNSFIIVGPGGQLNFDWSKLIKDVFITKPYVLPTL</sequence>
<evidence type="ECO:0000313" key="2">
    <source>
        <dbReference type="Proteomes" id="UP001469749"/>
    </source>
</evidence>
<protein>
    <submittedName>
        <fullName evidence="1">Uncharacterized protein</fullName>
    </submittedName>
</protein>
<keyword evidence="2" id="KW-1185">Reference proteome</keyword>
<proteinExistence type="predicted"/>
<dbReference type="EMBL" id="JBBMEK010000487">
    <property type="protein sequence ID" value="MEQ2367027.1"/>
    <property type="molecule type" value="Genomic_DNA"/>
</dbReference>
<evidence type="ECO:0000313" key="1">
    <source>
        <dbReference type="EMBL" id="MEQ2367027.1"/>
    </source>
</evidence>
<organism evidence="1 2">
    <name type="scientific">Coprococcus intestinihominis</name>
    <dbReference type="NCBI Taxonomy" id="3133154"/>
    <lineage>
        <taxon>Bacteria</taxon>
        <taxon>Bacillati</taxon>
        <taxon>Bacillota</taxon>
        <taxon>Clostridia</taxon>
        <taxon>Lachnospirales</taxon>
        <taxon>Lachnospiraceae</taxon>
        <taxon>Coprococcus</taxon>
    </lineage>
</organism>
<accession>A0ABV1B9V6</accession>